<dbReference type="Gene3D" id="3.60.21.10">
    <property type="match status" value="1"/>
</dbReference>
<dbReference type="InterPro" id="IPR004843">
    <property type="entry name" value="Calcineurin-like_PHP"/>
</dbReference>
<dbReference type="AlphaFoldDB" id="A0A0F9VPW0"/>
<dbReference type="GO" id="GO:0016787">
    <property type="term" value="F:hydrolase activity"/>
    <property type="evidence" value="ECO:0007669"/>
    <property type="project" value="InterPro"/>
</dbReference>
<reference evidence="2" key="1">
    <citation type="journal article" date="2015" name="Nature">
        <title>Complex archaea that bridge the gap between prokaryotes and eukaryotes.</title>
        <authorList>
            <person name="Spang A."/>
            <person name="Saw J.H."/>
            <person name="Jorgensen S.L."/>
            <person name="Zaremba-Niedzwiedzka K."/>
            <person name="Martijn J."/>
            <person name="Lind A.E."/>
            <person name="van Eijk R."/>
            <person name="Schleper C."/>
            <person name="Guy L."/>
            <person name="Ettema T.J."/>
        </authorList>
    </citation>
    <scope>NUCLEOTIDE SEQUENCE</scope>
</reference>
<evidence type="ECO:0000259" key="1">
    <source>
        <dbReference type="Pfam" id="PF00149"/>
    </source>
</evidence>
<sequence length="1246" mass="141924">MVNQHSQFNWTNFKIAKSISFTIVLLLLSSCATFKEQGISNIVNDTPSNTITYSFYIAGGLGNTSGVPNHDLLNRFKQELNNASENSTLVFTGDNISTESGDWKADSLLVKQQLELSTAFKGKTVFLPGNNEWKSYELDKIEKVENYLKEVERKSTTVVPNNGCPIDHRVINDDLDLILVDSKWFISNWSRIEGINSKCTDIITRRRFMEELEGYIGDGQGKNIVIAMHHPVFTNGTYAGKTTVNDHVTPLPILGTIKNAVMDLGAFDPEHVNSRRYNYLRIAVSALAQANDRITLISGHEESLQLLEGGGIHQIVSGSLGEKSATKLGPGRITAIGGSIDYQGEYAYGERGFARLDYFADGSSKVTFITENDLNNSKTFAVLPAKEPLKEYEQSTNSDKKIEKTTILNDPKDYDKSSIYKFLWGDRYRKYYGKSVEAPIVKLDTLYGGLSVVKEGGGHQSFSLRLEDSNGKQYAMRSLQKSALKFLKFKLPGISYNTQDYQDTWAEKAISDFFTTAHPYMQLIVDPLAASVAINHSDTDLFYVPKQDSLKQFNENYGDELYYIERRPSEEQAHYKGYRRTINETSGKVTDYESTTDMLEKIKSDESYYVDERSFIRARIFDMLIGDWDRHQDQWRWIEYESPDGEKEFMPIPRDRDNSFPRFDGKVIPFIQWFVPNTRNWQTYDDDIDNVKWLNLSGNKLDRTLLTSYGPEVWVQEAKAIQEGMTPDVIDEAFTRLPISVQDETSENIKTSLKQRLVALTETAKDYAEYLNKIVAVTGTEKDDIFTMTRMENGDTKVVVKRILSDEKNKEIYSRIFNDSLTKEIWIYGLGDDDVFVVEGIENPKTKLRIIGGYGKDSYDIANKKKVKLYDWKHEKISFENLKPATLLTDNYKTNTFHFRYFKPNTNVLVPTLGFRTDDGMFLGASNTYTQNGIDGNTFRQQHTISANYYFKFKAAELSYSGIYGSVFPGWNFEMDAYYANDRYVSNFFGFGNETVNNEDALDRDYYRGRIRTFKASAGLAYYSLRIKGLFESFKVTDNPDRLFTSSNLDDNIFKNQNYGGAELTGEYDRDDAGDFPSKAIYFGFAAGYKMNLNNNANKFGYASLKVGFDHKLESKGNLVYSTIAEYKGLFDYNDVYFYHTPSLGGGNGLRGFRDERFTGKSYFYQSSDIKLKLKRYVTAVSPVTIGMYGGFDYGRVWMPEENSNVWHTSQGGGFWISSLKALTFNIGYFNSKESNLIQVGFGLSI</sequence>
<proteinExistence type="predicted"/>
<dbReference type="EMBL" id="LAZR01000017">
    <property type="protein sequence ID" value="KKO06100.1"/>
    <property type="molecule type" value="Genomic_DNA"/>
</dbReference>
<name>A0A0F9VPW0_9ZZZZ</name>
<comment type="caution">
    <text evidence="2">The sequence shown here is derived from an EMBL/GenBank/DDBJ whole genome shotgun (WGS) entry which is preliminary data.</text>
</comment>
<dbReference type="Pfam" id="PF00149">
    <property type="entry name" value="Metallophos"/>
    <property type="match status" value="1"/>
</dbReference>
<evidence type="ECO:0000313" key="2">
    <source>
        <dbReference type="EMBL" id="KKO06100.1"/>
    </source>
</evidence>
<gene>
    <name evidence="2" type="ORF">LCGC14_0071130</name>
</gene>
<protein>
    <recommendedName>
        <fullName evidence="1">Calcineurin-like phosphoesterase domain-containing protein</fullName>
    </recommendedName>
</protein>
<organism evidence="2">
    <name type="scientific">marine sediment metagenome</name>
    <dbReference type="NCBI Taxonomy" id="412755"/>
    <lineage>
        <taxon>unclassified sequences</taxon>
        <taxon>metagenomes</taxon>
        <taxon>ecological metagenomes</taxon>
    </lineage>
</organism>
<accession>A0A0F9VPW0</accession>
<dbReference type="SUPFAM" id="SSF56300">
    <property type="entry name" value="Metallo-dependent phosphatases"/>
    <property type="match status" value="1"/>
</dbReference>
<dbReference type="Gene3D" id="2.40.160.50">
    <property type="entry name" value="membrane protein fhac: a member of the omp85/tpsb transporter family"/>
    <property type="match status" value="1"/>
</dbReference>
<dbReference type="InterPro" id="IPR029052">
    <property type="entry name" value="Metallo-depent_PP-like"/>
</dbReference>
<feature type="domain" description="Calcineurin-like phosphoesterase" evidence="1">
    <location>
        <begin position="70"/>
        <end position="243"/>
    </location>
</feature>